<dbReference type="PRINTS" id="PR00302">
    <property type="entry name" value="LUPUSLA"/>
</dbReference>
<dbReference type="Gene3D" id="1.10.10.10">
    <property type="entry name" value="Winged helix-like DNA-binding domain superfamily/Winged helix DNA-binding domain"/>
    <property type="match status" value="1"/>
</dbReference>
<proteinExistence type="predicted"/>
<evidence type="ECO:0000259" key="8">
    <source>
        <dbReference type="PROSITE" id="PS50102"/>
    </source>
</evidence>
<name>A0A843UUR4_COLES</name>
<dbReference type="Gene3D" id="3.30.70.330">
    <property type="match status" value="1"/>
</dbReference>
<dbReference type="Pfam" id="PF05383">
    <property type="entry name" value="La"/>
    <property type="match status" value="1"/>
</dbReference>
<dbReference type="PANTHER" id="PTHR22792:SF62">
    <property type="entry name" value="LA-RELATED PROTEIN 7"/>
    <property type="match status" value="1"/>
</dbReference>
<dbReference type="Proteomes" id="UP000652761">
    <property type="component" value="Unassembled WGS sequence"/>
</dbReference>
<dbReference type="Pfam" id="PF07145">
    <property type="entry name" value="PAM2"/>
    <property type="match status" value="1"/>
</dbReference>
<organism evidence="10 11">
    <name type="scientific">Colocasia esculenta</name>
    <name type="common">Wild taro</name>
    <name type="synonym">Arum esculentum</name>
    <dbReference type="NCBI Taxonomy" id="4460"/>
    <lineage>
        <taxon>Eukaryota</taxon>
        <taxon>Viridiplantae</taxon>
        <taxon>Streptophyta</taxon>
        <taxon>Embryophyta</taxon>
        <taxon>Tracheophyta</taxon>
        <taxon>Spermatophyta</taxon>
        <taxon>Magnoliopsida</taxon>
        <taxon>Liliopsida</taxon>
        <taxon>Araceae</taxon>
        <taxon>Aroideae</taxon>
        <taxon>Colocasieae</taxon>
        <taxon>Colocasia</taxon>
    </lineage>
</organism>
<feature type="domain" description="HTH La-type RNA-binding" evidence="9">
    <location>
        <begin position="67"/>
        <end position="158"/>
    </location>
</feature>
<gene>
    <name evidence="10" type="ORF">Taro_019811</name>
</gene>
<keyword evidence="5" id="KW-0539">Nucleus</keyword>
<feature type="region of interest" description="Disordered" evidence="7">
    <location>
        <begin position="258"/>
        <end position="419"/>
    </location>
</feature>
<dbReference type="Pfam" id="PF00076">
    <property type="entry name" value="RRM_1"/>
    <property type="match status" value="1"/>
</dbReference>
<dbReference type="InterPro" id="IPR012677">
    <property type="entry name" value="Nucleotide-bd_a/b_plait_sf"/>
</dbReference>
<dbReference type="InterPro" id="IPR036388">
    <property type="entry name" value="WH-like_DNA-bd_sf"/>
</dbReference>
<feature type="domain" description="RRM" evidence="8">
    <location>
        <begin position="165"/>
        <end position="254"/>
    </location>
</feature>
<dbReference type="InterPro" id="IPR006630">
    <property type="entry name" value="La_HTH"/>
</dbReference>
<dbReference type="InterPro" id="IPR035979">
    <property type="entry name" value="RBD_domain_sf"/>
</dbReference>
<evidence type="ECO:0000313" key="11">
    <source>
        <dbReference type="Proteomes" id="UP000652761"/>
    </source>
</evidence>
<dbReference type="PROSITE" id="PS50102">
    <property type="entry name" value="RRM"/>
    <property type="match status" value="1"/>
</dbReference>
<evidence type="ECO:0000256" key="6">
    <source>
        <dbReference type="PROSITE-ProRule" id="PRU00332"/>
    </source>
</evidence>
<comment type="caution">
    <text evidence="10">The sequence shown here is derived from an EMBL/GenBank/DDBJ whole genome shotgun (WGS) entry which is preliminary data.</text>
</comment>
<sequence>MAQANPGDKGNAATEVLEEKAGGGGGGFKLNAEAPEFVPRSHAAPVSTGFFHPWYGFMGSNASDWFRLMGQEPLRLFSDGVEYQLSNANLLANDSLMKLMSKDPEGFVPISAVTSLKKIKSLGSGHRMLATALRASTKLVVSEDGNRVKRKQAFTERDKEELQSRTVVVENLPEDHSRKNLEKIFGVVGSIKNIRICHPQDPNTAKSSKGDFLISNKLHALVEYETADQAEKAAERLNDERNWRKGLRVRPMLRRSPRSVIRGRKADYDPFGANSDDEEPQLSEPSGSSQPVGQTVELIEENASVGRKGWAGRGRGKPRGGGTQAHNGRGLLSPSPHAGALLAQSAAPGKQPPRSPRLAAADGARGILSPSPQPAGAVQPEAAQVSCKQSPRGPRMPDGTRGFAMGRGKPVGAAACTAP</sequence>
<reference evidence="10" key="1">
    <citation type="submission" date="2017-07" db="EMBL/GenBank/DDBJ databases">
        <title>Taro Niue Genome Assembly and Annotation.</title>
        <authorList>
            <person name="Atibalentja N."/>
            <person name="Keating K."/>
            <person name="Fields C.J."/>
        </authorList>
    </citation>
    <scope>NUCLEOTIDE SEQUENCE</scope>
    <source>
        <strain evidence="10">Niue_2</strain>
        <tissue evidence="10">Leaf</tissue>
    </source>
</reference>
<dbReference type="GO" id="GO:0006396">
    <property type="term" value="P:RNA processing"/>
    <property type="evidence" value="ECO:0007669"/>
    <property type="project" value="InterPro"/>
</dbReference>
<dbReference type="InterPro" id="IPR034878">
    <property type="entry name" value="La-rel_plant_RRM"/>
</dbReference>
<evidence type="ECO:0000256" key="5">
    <source>
        <dbReference type="ARBA" id="ARBA00023242"/>
    </source>
</evidence>
<evidence type="ECO:0008006" key="12">
    <source>
        <dbReference type="Google" id="ProtNLM"/>
    </source>
</evidence>
<dbReference type="SMART" id="SM00715">
    <property type="entry name" value="LA"/>
    <property type="match status" value="1"/>
</dbReference>
<dbReference type="PROSITE" id="PS50961">
    <property type="entry name" value="HTH_LA"/>
    <property type="match status" value="1"/>
</dbReference>
<feature type="compositionally biased region" description="Gly residues" evidence="7">
    <location>
        <begin position="309"/>
        <end position="323"/>
    </location>
</feature>
<evidence type="ECO:0000256" key="4">
    <source>
        <dbReference type="ARBA" id="ARBA00023163"/>
    </source>
</evidence>
<protein>
    <recommendedName>
        <fullName evidence="12">La-related protein 6C</fullName>
    </recommendedName>
</protein>
<dbReference type="GO" id="GO:1990904">
    <property type="term" value="C:ribonucleoprotein complex"/>
    <property type="evidence" value="ECO:0007669"/>
    <property type="project" value="InterPro"/>
</dbReference>
<keyword evidence="11" id="KW-1185">Reference proteome</keyword>
<evidence type="ECO:0000256" key="7">
    <source>
        <dbReference type="SAM" id="MobiDB-lite"/>
    </source>
</evidence>
<dbReference type="SUPFAM" id="SSF54928">
    <property type="entry name" value="RNA-binding domain, RBD"/>
    <property type="match status" value="1"/>
</dbReference>
<dbReference type="GO" id="GO:0005634">
    <property type="term" value="C:nucleus"/>
    <property type="evidence" value="ECO:0007669"/>
    <property type="project" value="UniProtKB-SubCell"/>
</dbReference>
<dbReference type="InterPro" id="IPR000504">
    <property type="entry name" value="RRM_dom"/>
</dbReference>
<dbReference type="InterPro" id="IPR036390">
    <property type="entry name" value="WH_DNA-bd_sf"/>
</dbReference>
<dbReference type="SMART" id="SM00360">
    <property type="entry name" value="RRM"/>
    <property type="match status" value="1"/>
</dbReference>
<evidence type="ECO:0000256" key="2">
    <source>
        <dbReference type="ARBA" id="ARBA00022884"/>
    </source>
</evidence>
<comment type="subcellular location">
    <subcellularLocation>
        <location evidence="1">Nucleus</location>
    </subcellularLocation>
</comment>
<dbReference type="CDD" id="cd12288">
    <property type="entry name" value="RRM_La_like_plant"/>
    <property type="match status" value="1"/>
</dbReference>
<evidence type="ECO:0000256" key="3">
    <source>
        <dbReference type="ARBA" id="ARBA00023015"/>
    </source>
</evidence>
<dbReference type="OrthoDB" id="435402at2759"/>
<dbReference type="InterPro" id="IPR009818">
    <property type="entry name" value="PAM2_motif"/>
</dbReference>
<evidence type="ECO:0000313" key="10">
    <source>
        <dbReference type="EMBL" id="MQL87268.1"/>
    </source>
</evidence>
<feature type="compositionally biased region" description="Polar residues" evidence="7">
    <location>
        <begin position="283"/>
        <end position="293"/>
    </location>
</feature>
<dbReference type="InterPro" id="IPR002344">
    <property type="entry name" value="Lupus_La"/>
</dbReference>
<dbReference type="GO" id="GO:0003723">
    <property type="term" value="F:RNA binding"/>
    <property type="evidence" value="ECO:0007669"/>
    <property type="project" value="UniProtKB-UniRule"/>
</dbReference>
<keyword evidence="3" id="KW-0805">Transcription regulation</keyword>
<keyword evidence="2 6" id="KW-0694">RNA-binding</keyword>
<dbReference type="AlphaFoldDB" id="A0A843UUR4"/>
<dbReference type="EMBL" id="NMUH01000965">
    <property type="protein sequence ID" value="MQL87268.1"/>
    <property type="molecule type" value="Genomic_DNA"/>
</dbReference>
<keyword evidence="4" id="KW-0804">Transcription</keyword>
<evidence type="ECO:0000259" key="9">
    <source>
        <dbReference type="PROSITE" id="PS50961"/>
    </source>
</evidence>
<dbReference type="InterPro" id="IPR045180">
    <property type="entry name" value="La_dom_prot"/>
</dbReference>
<dbReference type="PANTHER" id="PTHR22792">
    <property type="entry name" value="LUPUS LA PROTEIN-RELATED"/>
    <property type="match status" value="1"/>
</dbReference>
<dbReference type="SUPFAM" id="SSF46785">
    <property type="entry name" value="Winged helix' DNA-binding domain"/>
    <property type="match status" value="1"/>
</dbReference>
<accession>A0A843UUR4</accession>
<evidence type="ECO:0000256" key="1">
    <source>
        <dbReference type="ARBA" id="ARBA00004123"/>
    </source>
</evidence>